<name>A0ABS8XKB3_9BURK</name>
<dbReference type="PANTHER" id="PTHR21174:SF0">
    <property type="entry name" value="HD PHOSPHOHYDROLASE FAMILY PROTEIN-RELATED"/>
    <property type="match status" value="1"/>
</dbReference>
<dbReference type="RefSeq" id="WP_233394733.1">
    <property type="nucleotide sequence ID" value="NZ_JAJTWT010000014.1"/>
</dbReference>
<comment type="caution">
    <text evidence="1">The sequence shown here is derived from an EMBL/GenBank/DDBJ whole genome shotgun (WGS) entry which is preliminary data.</text>
</comment>
<dbReference type="PANTHER" id="PTHR21174">
    <property type="match status" value="1"/>
</dbReference>
<gene>
    <name evidence="1" type="ORF">LXT12_23480</name>
</gene>
<protein>
    <submittedName>
        <fullName evidence="1">N-methyl-D-aspartate receptor NMDAR2C subunit</fullName>
    </submittedName>
</protein>
<dbReference type="Gene3D" id="1.10.3210.10">
    <property type="entry name" value="Hypothetical protein af1432"/>
    <property type="match status" value="1"/>
</dbReference>
<dbReference type="InterPro" id="IPR009218">
    <property type="entry name" value="HD_phosphohydro"/>
</dbReference>
<reference evidence="1 2" key="1">
    <citation type="submission" date="2021-12" db="EMBL/GenBank/DDBJ databases">
        <title>Genome seq of p7.</title>
        <authorList>
            <person name="Seo T."/>
        </authorList>
    </citation>
    <scope>NUCLEOTIDE SEQUENCE [LARGE SCALE GENOMIC DNA]</scope>
    <source>
        <strain evidence="1 2">P7</strain>
    </source>
</reference>
<keyword evidence="1" id="KW-0675">Receptor</keyword>
<dbReference type="Proteomes" id="UP001201463">
    <property type="component" value="Unassembled WGS sequence"/>
</dbReference>
<dbReference type="EMBL" id="JAJTWT010000014">
    <property type="protein sequence ID" value="MCE4540218.1"/>
    <property type="molecule type" value="Genomic_DNA"/>
</dbReference>
<evidence type="ECO:0000313" key="2">
    <source>
        <dbReference type="Proteomes" id="UP001201463"/>
    </source>
</evidence>
<dbReference type="SUPFAM" id="SSF109604">
    <property type="entry name" value="HD-domain/PDEase-like"/>
    <property type="match status" value="1"/>
</dbReference>
<evidence type="ECO:0000313" key="1">
    <source>
        <dbReference type="EMBL" id="MCE4540218.1"/>
    </source>
</evidence>
<proteinExistence type="predicted"/>
<dbReference type="PIRSF" id="PIRSF035170">
    <property type="entry name" value="HD_phosphohydro"/>
    <property type="match status" value="1"/>
</dbReference>
<keyword evidence="2" id="KW-1185">Reference proteome</keyword>
<sequence length="206" mass="22463">MRLALDPWQAAWQALGARPADALHAELLGRYGETHRAYHTQQHLAECLSLFDGVRHLVGRPAEVEIALWFHDAIYDVHRHDNEARSADWARQALLGAKAPAEVAARVAALVMATRHSVAPATADEGLLVDVDLAVLGATPARFAEYEAQIRAEYAHVPAQVFAEKRGAILAGFLARPAIYACGPLRHRFEAAARRNLSAALATCRP</sequence>
<accession>A0ABS8XKB3</accession>
<organism evidence="1 2">
    <name type="scientific">Pelomonas caseinilytica</name>
    <dbReference type="NCBI Taxonomy" id="2906763"/>
    <lineage>
        <taxon>Bacteria</taxon>
        <taxon>Pseudomonadati</taxon>
        <taxon>Pseudomonadota</taxon>
        <taxon>Betaproteobacteria</taxon>
        <taxon>Burkholderiales</taxon>
        <taxon>Sphaerotilaceae</taxon>
        <taxon>Roseateles</taxon>
    </lineage>
</organism>